<sequence length="56" mass="6000">FQDPFASLNPRHRVGDAIARGPIAFGTPRAEAMAIAARLLERVGLDASAAARYPHE</sequence>
<dbReference type="GO" id="GO:0005524">
    <property type="term" value="F:ATP binding"/>
    <property type="evidence" value="ECO:0007669"/>
    <property type="project" value="UniProtKB-KW"/>
</dbReference>
<name>A0A3B9IV61_9PROT</name>
<keyword evidence="1" id="KW-0547">Nucleotide-binding</keyword>
<dbReference type="InterPro" id="IPR027417">
    <property type="entry name" value="P-loop_NTPase"/>
</dbReference>
<comment type="caution">
    <text evidence="1">The sequence shown here is derived from an EMBL/GenBank/DDBJ whole genome shotgun (WGS) entry which is preliminary data.</text>
</comment>
<dbReference type="Proteomes" id="UP000257706">
    <property type="component" value="Unassembled WGS sequence"/>
</dbReference>
<protein>
    <submittedName>
        <fullName evidence="1">Microcin ABC transporter ATP-binding protein</fullName>
    </submittedName>
</protein>
<dbReference type="Gene3D" id="3.40.50.300">
    <property type="entry name" value="P-loop containing nucleotide triphosphate hydrolases"/>
    <property type="match status" value="1"/>
</dbReference>
<feature type="non-terminal residue" evidence="1">
    <location>
        <position position="56"/>
    </location>
</feature>
<keyword evidence="1" id="KW-0067">ATP-binding</keyword>
<gene>
    <name evidence="1" type="ORF">DCK97_27340</name>
</gene>
<accession>A0A3B9IV61</accession>
<feature type="non-terminal residue" evidence="1">
    <location>
        <position position="1"/>
    </location>
</feature>
<evidence type="ECO:0000313" key="2">
    <source>
        <dbReference type="Proteomes" id="UP000257706"/>
    </source>
</evidence>
<dbReference type="AlphaFoldDB" id="A0A3B9IV61"/>
<reference evidence="1 2" key="1">
    <citation type="journal article" date="2018" name="Nat. Biotechnol.">
        <title>A standardized bacterial taxonomy based on genome phylogeny substantially revises the tree of life.</title>
        <authorList>
            <person name="Parks D.H."/>
            <person name="Chuvochina M."/>
            <person name="Waite D.W."/>
            <person name="Rinke C."/>
            <person name="Skarshewski A."/>
            <person name="Chaumeil P.A."/>
            <person name="Hugenholtz P."/>
        </authorList>
    </citation>
    <scope>NUCLEOTIDE SEQUENCE [LARGE SCALE GENOMIC DNA]</scope>
    <source>
        <strain evidence="1">UBA8739</strain>
    </source>
</reference>
<dbReference type="EMBL" id="DMAI01000450">
    <property type="protein sequence ID" value="HAE51133.1"/>
    <property type="molecule type" value="Genomic_DNA"/>
</dbReference>
<proteinExistence type="predicted"/>
<evidence type="ECO:0000313" key="1">
    <source>
        <dbReference type="EMBL" id="HAE51133.1"/>
    </source>
</evidence>
<organism evidence="1 2">
    <name type="scientific">Tistrella mobilis</name>
    <dbReference type="NCBI Taxonomy" id="171437"/>
    <lineage>
        <taxon>Bacteria</taxon>
        <taxon>Pseudomonadati</taxon>
        <taxon>Pseudomonadota</taxon>
        <taxon>Alphaproteobacteria</taxon>
        <taxon>Geminicoccales</taxon>
        <taxon>Geminicoccaceae</taxon>
        <taxon>Tistrella</taxon>
    </lineage>
</organism>